<gene>
    <name evidence="2" type="ORF">A2950_01740</name>
</gene>
<dbReference type="Gene3D" id="3.20.20.80">
    <property type="entry name" value="Glycosidases"/>
    <property type="match status" value="1"/>
</dbReference>
<reference evidence="2 3" key="1">
    <citation type="journal article" date="2016" name="Nat. Commun.">
        <title>Thousands of microbial genomes shed light on interconnected biogeochemical processes in an aquifer system.</title>
        <authorList>
            <person name="Anantharaman K."/>
            <person name="Brown C.T."/>
            <person name="Hug L.A."/>
            <person name="Sharon I."/>
            <person name="Castelle C.J."/>
            <person name="Probst A.J."/>
            <person name="Thomas B.C."/>
            <person name="Singh A."/>
            <person name="Wilkins M.J."/>
            <person name="Karaoz U."/>
            <person name="Brodie E.L."/>
            <person name="Williams K.H."/>
            <person name="Hubbard S.S."/>
            <person name="Banfield J.F."/>
        </authorList>
    </citation>
    <scope>NUCLEOTIDE SEQUENCE [LARGE SCALE GENOMIC DNA]</scope>
</reference>
<feature type="chain" id="PRO_5009524249" description="DUF1906 domain-containing protein" evidence="1">
    <location>
        <begin position="23"/>
        <end position="261"/>
    </location>
</feature>
<accession>A0A1F6ERQ8</accession>
<organism evidence="2 3">
    <name type="scientific">Candidatus Kaiserbacteria bacterium RIFCSPLOWO2_01_FULL_55_19</name>
    <dbReference type="NCBI Taxonomy" id="1798516"/>
    <lineage>
        <taxon>Bacteria</taxon>
        <taxon>Candidatus Kaiseribacteriota</taxon>
    </lineage>
</organism>
<comment type="caution">
    <text evidence="2">The sequence shown here is derived from an EMBL/GenBank/DDBJ whole genome shotgun (WGS) entry which is preliminary data.</text>
</comment>
<name>A0A1F6ERQ8_9BACT</name>
<dbReference type="InterPro" id="IPR017853">
    <property type="entry name" value="GH"/>
</dbReference>
<evidence type="ECO:0000313" key="2">
    <source>
        <dbReference type="EMBL" id="OGG76304.1"/>
    </source>
</evidence>
<feature type="signal peptide" evidence="1">
    <location>
        <begin position="1"/>
        <end position="22"/>
    </location>
</feature>
<dbReference type="AlphaFoldDB" id="A0A1F6ERQ8"/>
<evidence type="ECO:0000313" key="3">
    <source>
        <dbReference type="Proteomes" id="UP000176714"/>
    </source>
</evidence>
<proteinExistence type="predicted"/>
<protein>
    <recommendedName>
        <fullName evidence="4">DUF1906 domain-containing protein</fullName>
    </recommendedName>
</protein>
<dbReference type="SUPFAM" id="SSF51445">
    <property type="entry name" value="(Trans)glycosidases"/>
    <property type="match status" value="1"/>
</dbReference>
<keyword evidence="1" id="KW-0732">Signal</keyword>
<evidence type="ECO:0000256" key="1">
    <source>
        <dbReference type="SAM" id="SignalP"/>
    </source>
</evidence>
<dbReference type="EMBL" id="MFMD01000034">
    <property type="protein sequence ID" value="OGG76304.1"/>
    <property type="molecule type" value="Genomic_DNA"/>
</dbReference>
<sequence>MVKRFFIALILFAVLLPSSASAAVGSPYPSSTLGYDVSFPTLSYPTWFHFAIVSVTRGKAFRHNDKLAHQYSWAKFGSHTAPTVYMNLNAPYGSTVAGNINSPKPCPPRDTAATSTEPTTCEGYNYGYNAANDAYTYAKSAGVESRLWWLDIEEANSWSDTLAVNGATIQGAIDSLNTQGIRVGIYSMPYMWNNIAGKGFIPTQTLEGIPVPIPLWLPVGIKTLVGAINTCVTAKSFIAGNPIWLIQYVANSTAIDQNLAC</sequence>
<evidence type="ECO:0008006" key="4">
    <source>
        <dbReference type="Google" id="ProtNLM"/>
    </source>
</evidence>
<dbReference type="Proteomes" id="UP000176714">
    <property type="component" value="Unassembled WGS sequence"/>
</dbReference>